<dbReference type="GO" id="GO:0046813">
    <property type="term" value="P:receptor-mediated virion attachment to host cell"/>
    <property type="evidence" value="ECO:0007669"/>
    <property type="project" value="TreeGrafter"/>
</dbReference>
<evidence type="ECO:0000256" key="2">
    <source>
        <dbReference type="ARBA" id="ARBA00022803"/>
    </source>
</evidence>
<dbReference type="PANTHER" id="PTHR44858">
    <property type="entry name" value="TETRATRICOPEPTIDE REPEAT PROTEIN 6"/>
    <property type="match status" value="1"/>
</dbReference>
<accession>A0A6S6TX88</accession>
<name>A0A6S6TX88_9BACT</name>
<dbReference type="SUPFAM" id="SSF48452">
    <property type="entry name" value="TPR-like"/>
    <property type="match status" value="1"/>
</dbReference>
<dbReference type="Pfam" id="PF13181">
    <property type="entry name" value="TPR_8"/>
    <property type="match status" value="1"/>
</dbReference>
<evidence type="ECO:0000256" key="3">
    <source>
        <dbReference type="PROSITE-ProRule" id="PRU00339"/>
    </source>
</evidence>
<dbReference type="GO" id="GO:0009279">
    <property type="term" value="C:cell outer membrane"/>
    <property type="evidence" value="ECO:0007669"/>
    <property type="project" value="TreeGrafter"/>
</dbReference>
<proteinExistence type="predicted"/>
<feature type="chain" id="PRO_5028206230" evidence="4">
    <location>
        <begin position="22"/>
        <end position="311"/>
    </location>
</feature>
<dbReference type="InterPro" id="IPR019734">
    <property type="entry name" value="TPR_rpt"/>
</dbReference>
<feature type="signal peptide" evidence="4">
    <location>
        <begin position="1"/>
        <end position="21"/>
    </location>
</feature>
<keyword evidence="1" id="KW-0677">Repeat</keyword>
<gene>
    <name evidence="5" type="ORF">HELGO_WM47776</name>
</gene>
<reference evidence="5" key="1">
    <citation type="submission" date="2020-01" db="EMBL/GenBank/DDBJ databases">
        <authorList>
            <person name="Meier V. D."/>
            <person name="Meier V D."/>
        </authorList>
    </citation>
    <scope>NUCLEOTIDE SEQUENCE</scope>
    <source>
        <strain evidence="5">HLG_WM_MAG_10</strain>
    </source>
</reference>
<dbReference type="SMART" id="SM00028">
    <property type="entry name" value="TPR"/>
    <property type="match status" value="7"/>
</dbReference>
<dbReference type="PANTHER" id="PTHR44858:SF1">
    <property type="entry name" value="UDP-N-ACETYLGLUCOSAMINE--PEPTIDE N-ACETYLGLUCOSAMINYLTRANSFERASE SPINDLY-RELATED"/>
    <property type="match status" value="1"/>
</dbReference>
<evidence type="ECO:0000256" key="1">
    <source>
        <dbReference type="ARBA" id="ARBA00022737"/>
    </source>
</evidence>
<protein>
    <submittedName>
        <fullName evidence="5">Uncharacterized protein</fullName>
    </submittedName>
</protein>
<dbReference type="Pfam" id="PF00515">
    <property type="entry name" value="TPR_1"/>
    <property type="match status" value="1"/>
</dbReference>
<dbReference type="InterPro" id="IPR011990">
    <property type="entry name" value="TPR-like_helical_dom_sf"/>
</dbReference>
<keyword evidence="2 3" id="KW-0802">TPR repeat</keyword>
<sequence>MKTLFCILCLCFANLAFTQSAVDYYEEALKLYEKKNYSAALVQLEKTIKLDASKVHYYDFWAEIYIQLKQYKKAYSVYGIALEKFPEASLLYNSRANLLLKLRGEEDAIKDYTQAIKFAKSKKMKISYLSNRAGGRINIMDYKGGYKDLMEAYALDSTNLAVLTNLGMVCDEVGRAEETLKYLIKVVEIDSLYFPAYINIGFKYQHLNRHEEAVDYFNQALEISPNEPLGYSNRSFSKLQLGQLNAAMKDIDKSIKLYPGNAYAYKIRALIWLKKNKATKACEDLETATAQGYSDRYGTEVLELQIKHCQK</sequence>
<feature type="repeat" description="TPR" evidence="3">
    <location>
        <begin position="194"/>
        <end position="227"/>
    </location>
</feature>
<dbReference type="EMBL" id="CACVAQ010000338">
    <property type="protein sequence ID" value="CAA6824064.1"/>
    <property type="molecule type" value="Genomic_DNA"/>
</dbReference>
<dbReference type="Gene3D" id="1.25.40.10">
    <property type="entry name" value="Tetratricopeptide repeat domain"/>
    <property type="match status" value="3"/>
</dbReference>
<evidence type="ECO:0000313" key="5">
    <source>
        <dbReference type="EMBL" id="CAA6824064.1"/>
    </source>
</evidence>
<dbReference type="PROSITE" id="PS50005">
    <property type="entry name" value="TPR"/>
    <property type="match status" value="1"/>
</dbReference>
<keyword evidence="4" id="KW-0732">Signal</keyword>
<evidence type="ECO:0000256" key="4">
    <source>
        <dbReference type="SAM" id="SignalP"/>
    </source>
</evidence>
<dbReference type="InterPro" id="IPR050498">
    <property type="entry name" value="Ycf3"/>
</dbReference>
<dbReference type="AlphaFoldDB" id="A0A6S6TX88"/>
<organism evidence="5">
    <name type="scientific">uncultured Aureispira sp</name>
    <dbReference type="NCBI Taxonomy" id="1331704"/>
    <lineage>
        <taxon>Bacteria</taxon>
        <taxon>Pseudomonadati</taxon>
        <taxon>Bacteroidota</taxon>
        <taxon>Saprospiria</taxon>
        <taxon>Saprospirales</taxon>
        <taxon>Saprospiraceae</taxon>
        <taxon>Aureispira</taxon>
        <taxon>environmental samples</taxon>
    </lineage>
</organism>
<dbReference type="PROSITE" id="PS50293">
    <property type="entry name" value="TPR_REGION"/>
    <property type="match status" value="1"/>
</dbReference>